<dbReference type="Proteomes" id="UP000562254">
    <property type="component" value="Unassembled WGS sequence"/>
</dbReference>
<accession>A0A840XYF3</accession>
<dbReference type="InterPro" id="IPR011992">
    <property type="entry name" value="EF-hand-dom_pair"/>
</dbReference>
<name>A0A840XYF3_9PROT</name>
<feature type="chain" id="PRO_5032732935" description="EF-hand domain-containing protein" evidence="1">
    <location>
        <begin position="19"/>
        <end position="274"/>
    </location>
</feature>
<evidence type="ECO:0008006" key="4">
    <source>
        <dbReference type="Google" id="ProtNLM"/>
    </source>
</evidence>
<dbReference type="Gene3D" id="1.10.238.10">
    <property type="entry name" value="EF-hand"/>
    <property type="match status" value="1"/>
</dbReference>
<dbReference type="InterPro" id="IPR018247">
    <property type="entry name" value="EF_Hand_1_Ca_BS"/>
</dbReference>
<comment type="caution">
    <text evidence="2">The sequence shown here is derived from an EMBL/GenBank/DDBJ whole genome shotgun (WGS) entry which is preliminary data.</text>
</comment>
<reference evidence="2 3" key="1">
    <citation type="submission" date="2020-08" db="EMBL/GenBank/DDBJ databases">
        <title>Genomic Encyclopedia of Type Strains, Phase IV (KMG-IV): sequencing the most valuable type-strain genomes for metagenomic binning, comparative biology and taxonomic classification.</title>
        <authorList>
            <person name="Goeker M."/>
        </authorList>
    </citation>
    <scope>NUCLEOTIDE SEQUENCE [LARGE SCALE GENOMIC DNA]</scope>
    <source>
        <strain evidence="2 3">DSM 25895</strain>
    </source>
</reference>
<evidence type="ECO:0000313" key="3">
    <source>
        <dbReference type="Proteomes" id="UP000562254"/>
    </source>
</evidence>
<evidence type="ECO:0000256" key="1">
    <source>
        <dbReference type="SAM" id="SignalP"/>
    </source>
</evidence>
<keyword evidence="3" id="KW-1185">Reference proteome</keyword>
<dbReference type="RefSeq" id="WP_184481821.1">
    <property type="nucleotide sequence ID" value="NZ_JAAEDJ010000148.1"/>
</dbReference>
<proteinExistence type="predicted"/>
<dbReference type="AlphaFoldDB" id="A0A840XYF3"/>
<gene>
    <name evidence="2" type="ORF">FHS88_000947</name>
</gene>
<protein>
    <recommendedName>
        <fullName evidence="4">EF-hand domain-containing protein</fullName>
    </recommendedName>
</protein>
<feature type="signal peptide" evidence="1">
    <location>
        <begin position="1"/>
        <end position="18"/>
    </location>
</feature>
<organism evidence="2 3">
    <name type="scientific">Neoroseomonas alkaliterrae</name>
    <dbReference type="NCBI Taxonomy" id="1452450"/>
    <lineage>
        <taxon>Bacteria</taxon>
        <taxon>Pseudomonadati</taxon>
        <taxon>Pseudomonadota</taxon>
        <taxon>Alphaproteobacteria</taxon>
        <taxon>Acetobacterales</taxon>
        <taxon>Acetobacteraceae</taxon>
        <taxon>Neoroseomonas</taxon>
    </lineage>
</organism>
<dbReference type="EMBL" id="JACIJE010000002">
    <property type="protein sequence ID" value="MBB5688831.1"/>
    <property type="molecule type" value="Genomic_DNA"/>
</dbReference>
<evidence type="ECO:0000313" key="2">
    <source>
        <dbReference type="EMBL" id="MBB5688831.1"/>
    </source>
</evidence>
<dbReference type="PROSITE" id="PS00018">
    <property type="entry name" value="EF_HAND_1"/>
    <property type="match status" value="2"/>
</dbReference>
<keyword evidence="1" id="KW-0732">Signal</keyword>
<dbReference type="SUPFAM" id="SSF47473">
    <property type="entry name" value="EF-hand"/>
    <property type="match status" value="1"/>
</dbReference>
<sequence length="274" mass="27924">MRRLLLAMALLAAAPVAAQGVPEALRGSWAEGECAAPAAILHLTARSAVRLPAEGEARLFRFRSLRMHDEWHVGTGGGAEAPRLMLRAAGDALDSAEPDAKTRDDRLPGGAPVTRWRRCAAPTPGFALLHGEGLAFLAALERIEAACQGDAPQACIAALVAEADVSGDGALSVAEIARLLRAAAWAMAVHDGADQGGIAAAAGLGGVAALAAARLLVESLDFDGDGRLSAAELAQDRTRFPGAAGSPEGRPVAIEALASGAGLLRGFLERLAGE</sequence>